<dbReference type="PROSITE" id="PS00434">
    <property type="entry name" value="HSF_DOMAIN"/>
    <property type="match status" value="1"/>
</dbReference>
<dbReference type="GO" id="GO:0005634">
    <property type="term" value="C:nucleus"/>
    <property type="evidence" value="ECO:0007669"/>
    <property type="project" value="UniProtKB-SubCell"/>
</dbReference>
<dbReference type="SMART" id="SM00415">
    <property type="entry name" value="HSF"/>
    <property type="match status" value="1"/>
</dbReference>
<evidence type="ECO:0000256" key="8">
    <source>
        <dbReference type="SAM" id="MobiDB-lite"/>
    </source>
</evidence>
<evidence type="ECO:0000256" key="6">
    <source>
        <dbReference type="ARBA" id="ARBA00023242"/>
    </source>
</evidence>
<keyword evidence="4" id="KW-0238">DNA-binding</keyword>
<evidence type="ECO:0000259" key="9">
    <source>
        <dbReference type="PROSITE" id="PS00434"/>
    </source>
</evidence>
<dbReference type="InterPro" id="IPR036390">
    <property type="entry name" value="WH_DNA-bd_sf"/>
</dbReference>
<sequence>MSSKVPRLTVKAVQLKHEASDEEDEDRREEPRRRNMPTLGESSSGSSSGVPAFLAKLWRLVDDPDTNNLICWSKDGRSFIIQNQAQFARELLPLNYKHNNMASFIRQLNMYGFHKITSIDNGGLRFDRDEIEFSHPYFKRNYPYLLDQIKRKISNTKNVEDKNAVMKQETVSKVLSDVKVMRGRQDNLDSRFSVMKQENEALWREIASLRQKHAKQQQIVNKLIQFLISIVQPSRNMSGVKRHMQLMINDTPDNARSRTISETESEGGGGPVIHELSEELLDEVMNPHSPSQYDNESVSPLAMERPRSNVSIGSINYDYSNQSGEDLLNMASGGNSGAVATVGNMLTGAKSPLASNSNRSPSQQVLYTVTEAPDSHATELPNSPYGSEELNELTTPMVREQEERKRQQLKEKNKQRRRAADQADATTKSIRTRAQSKASDPQLTQVKLESDVSNLFASDSKYNNETKQQSQNVNEMVNMPSLIEPNNANLYDVNFISNDMPTDIFEDVPLLSDGSVDAAYKLNEQQQFGRSTVNSGRFSNTPLGFDITPTSVSSADDGSPLLNDANLPSTSKAAAAAKGNGTSTEQQDMTVAKYTGGDNGIAAPLRLSSVSVTEQKKLGCEMEAINNINSVYPFYCRDEVSGHIENIQDELDTLKDMLRGEGVSIDQNMLMGAVQNAADRSASSKMPVIQLTEDELLLKLFNDAELLDNYGLTFPSDNMSNNDKKSSGSELMTYQPSMYDLSDILDTSDESNKNQSVNDSSSRQLQTQSSVLNTPRHEM</sequence>
<evidence type="ECO:0000313" key="10">
    <source>
        <dbReference type="Proteomes" id="UP000504634"/>
    </source>
</evidence>
<dbReference type="GO" id="GO:0043565">
    <property type="term" value="F:sequence-specific DNA binding"/>
    <property type="evidence" value="ECO:0007669"/>
    <property type="project" value="InterPro"/>
</dbReference>
<feature type="region of interest" description="Disordered" evidence="8">
    <location>
        <begin position="744"/>
        <end position="779"/>
    </location>
</feature>
<keyword evidence="11" id="KW-0346">Stress response</keyword>
<reference evidence="11" key="1">
    <citation type="submission" date="2025-08" db="UniProtKB">
        <authorList>
            <consortium name="RefSeq"/>
        </authorList>
    </citation>
    <scope>IDENTIFICATION</scope>
    <source>
        <strain evidence="11">11010-0011.00</strain>
        <tissue evidence="11">Whole body</tissue>
    </source>
</reference>
<dbReference type="CTD" id="37068"/>
<evidence type="ECO:0000256" key="7">
    <source>
        <dbReference type="RuleBase" id="RU004020"/>
    </source>
</evidence>
<dbReference type="InterPro" id="IPR036388">
    <property type="entry name" value="WH-like_DNA-bd_sf"/>
</dbReference>
<dbReference type="Proteomes" id="UP000504634">
    <property type="component" value="Unplaced"/>
</dbReference>
<evidence type="ECO:0000256" key="4">
    <source>
        <dbReference type="ARBA" id="ARBA00023125"/>
    </source>
</evidence>
<evidence type="ECO:0000256" key="2">
    <source>
        <dbReference type="ARBA" id="ARBA00006403"/>
    </source>
</evidence>
<feature type="compositionally biased region" description="Polar residues" evidence="8">
    <location>
        <begin position="753"/>
        <end position="773"/>
    </location>
</feature>
<comment type="similarity">
    <text evidence="2 7">Belongs to the HSF family.</text>
</comment>
<dbReference type="PANTHER" id="PTHR10015:SF427">
    <property type="entry name" value="HEAT SHOCK FACTOR PROTEIN"/>
    <property type="match status" value="1"/>
</dbReference>
<comment type="subcellular location">
    <subcellularLocation>
        <location evidence="1">Nucleus</location>
    </subcellularLocation>
</comment>
<dbReference type="SUPFAM" id="SSF46785">
    <property type="entry name" value="Winged helix' DNA-binding domain"/>
    <property type="match status" value="1"/>
</dbReference>
<proteinExistence type="inferred from homology"/>
<organism evidence="10 11">
    <name type="scientific">Drosophila lebanonensis</name>
    <name type="common">Fruit fly</name>
    <name type="synonym">Scaptodrosophila lebanonensis</name>
    <dbReference type="NCBI Taxonomy" id="7225"/>
    <lineage>
        <taxon>Eukaryota</taxon>
        <taxon>Metazoa</taxon>
        <taxon>Ecdysozoa</taxon>
        <taxon>Arthropoda</taxon>
        <taxon>Hexapoda</taxon>
        <taxon>Insecta</taxon>
        <taxon>Pterygota</taxon>
        <taxon>Neoptera</taxon>
        <taxon>Endopterygota</taxon>
        <taxon>Diptera</taxon>
        <taxon>Brachycera</taxon>
        <taxon>Muscomorpha</taxon>
        <taxon>Ephydroidea</taxon>
        <taxon>Drosophilidae</taxon>
        <taxon>Scaptodrosophila</taxon>
    </lineage>
</organism>
<keyword evidence="6" id="KW-0539">Nucleus</keyword>
<dbReference type="FunFam" id="1.10.10.10:FF:000027">
    <property type="entry name" value="Heat shock transcription factor 1"/>
    <property type="match status" value="1"/>
</dbReference>
<keyword evidence="10" id="KW-1185">Reference proteome</keyword>
<gene>
    <name evidence="11" type="primary">LOC115634412</name>
</gene>
<dbReference type="GO" id="GO:0003700">
    <property type="term" value="F:DNA-binding transcription factor activity"/>
    <property type="evidence" value="ECO:0007669"/>
    <property type="project" value="InterPro"/>
</dbReference>
<protein>
    <submittedName>
        <fullName evidence="11">Heat shock factor protein isoform X1</fullName>
    </submittedName>
</protein>
<dbReference type="InterPro" id="IPR000232">
    <property type="entry name" value="HSF_DNA-bd"/>
</dbReference>
<feature type="domain" description="HSF-type DNA-binding" evidence="9">
    <location>
        <begin position="92"/>
        <end position="116"/>
    </location>
</feature>
<name>A0A6J2ULA0_DROLE</name>
<keyword evidence="3" id="KW-0805">Transcription regulation</keyword>
<feature type="region of interest" description="Disordered" evidence="8">
    <location>
        <begin position="1"/>
        <end position="49"/>
    </location>
</feature>
<dbReference type="GeneID" id="115634412"/>
<dbReference type="PRINTS" id="PR00056">
    <property type="entry name" value="HSFDOMAIN"/>
</dbReference>
<evidence type="ECO:0000256" key="3">
    <source>
        <dbReference type="ARBA" id="ARBA00023015"/>
    </source>
</evidence>
<evidence type="ECO:0000313" key="11">
    <source>
        <dbReference type="RefSeq" id="XP_030388007.1"/>
    </source>
</evidence>
<feature type="region of interest" description="Disordered" evidence="8">
    <location>
        <begin position="398"/>
        <end position="446"/>
    </location>
</feature>
<keyword evidence="5" id="KW-0804">Transcription</keyword>
<dbReference type="Gene3D" id="1.10.10.10">
    <property type="entry name" value="Winged helix-like DNA-binding domain superfamily/Winged helix DNA-binding domain"/>
    <property type="match status" value="1"/>
</dbReference>
<dbReference type="AlphaFoldDB" id="A0A6J2ULA0"/>
<dbReference type="RefSeq" id="XP_030388007.1">
    <property type="nucleotide sequence ID" value="XM_030532147.1"/>
</dbReference>
<dbReference type="Pfam" id="PF00447">
    <property type="entry name" value="HSF_DNA-bind"/>
    <property type="match status" value="1"/>
</dbReference>
<feature type="compositionally biased region" description="Basic and acidic residues" evidence="8">
    <location>
        <begin position="399"/>
        <end position="412"/>
    </location>
</feature>
<evidence type="ECO:0000256" key="1">
    <source>
        <dbReference type="ARBA" id="ARBA00004123"/>
    </source>
</evidence>
<accession>A0A6J2ULA0</accession>
<dbReference type="PANTHER" id="PTHR10015">
    <property type="entry name" value="HEAT SHOCK TRANSCRIPTION FACTOR"/>
    <property type="match status" value="1"/>
</dbReference>
<dbReference type="OrthoDB" id="60033at2759"/>
<feature type="compositionally biased region" description="Polar residues" evidence="8">
    <location>
        <begin position="426"/>
        <end position="446"/>
    </location>
</feature>
<evidence type="ECO:0000256" key="5">
    <source>
        <dbReference type="ARBA" id="ARBA00023163"/>
    </source>
</evidence>